<keyword evidence="1" id="KW-0472">Membrane</keyword>
<evidence type="ECO:0000313" key="3">
    <source>
        <dbReference type="Proteomes" id="UP000193749"/>
    </source>
</evidence>
<dbReference type="AlphaFoldDB" id="A0A1X1EKU3"/>
<dbReference type="OrthoDB" id="6564545at2"/>
<dbReference type="RefSeq" id="WP_084879266.1">
    <property type="nucleotide sequence ID" value="NZ_JAGGMY010000002.1"/>
</dbReference>
<accession>A0A1X1EKU3</accession>
<feature type="transmembrane region" description="Helical" evidence="1">
    <location>
        <begin position="57"/>
        <end position="81"/>
    </location>
</feature>
<comment type="caution">
    <text evidence="2">The sequence shown here is derived from an EMBL/GenBank/DDBJ whole genome shotgun (WGS) entry which is preliminary data.</text>
</comment>
<organism evidence="2 3">
    <name type="scientific">Pantoea cypripedii</name>
    <name type="common">Pectobacterium cypripedii</name>
    <name type="synonym">Erwinia cypripedii</name>
    <dbReference type="NCBI Taxonomy" id="55209"/>
    <lineage>
        <taxon>Bacteria</taxon>
        <taxon>Pseudomonadati</taxon>
        <taxon>Pseudomonadota</taxon>
        <taxon>Gammaproteobacteria</taxon>
        <taxon>Enterobacterales</taxon>
        <taxon>Erwiniaceae</taxon>
        <taxon>Pantoea</taxon>
    </lineage>
</organism>
<evidence type="ECO:0000313" key="2">
    <source>
        <dbReference type="EMBL" id="ORM89547.1"/>
    </source>
</evidence>
<gene>
    <name evidence="2" type="ORF">HA50_23290</name>
</gene>
<protein>
    <submittedName>
        <fullName evidence="2">Uncharacterized protein</fullName>
    </submittedName>
</protein>
<keyword evidence="3" id="KW-1185">Reference proteome</keyword>
<sequence length="93" mass="10869">MDMMKLARRSVKTVLFIALFCLFARLIDASKFISLDTANAFSTWLHGSANQENYDDLWFFTDVLLSLLSTVVAYNVLIRLFNRMPERIRHHLN</sequence>
<dbReference type="EMBL" id="MLJI01000002">
    <property type="protein sequence ID" value="ORM89547.1"/>
    <property type="molecule type" value="Genomic_DNA"/>
</dbReference>
<keyword evidence="1" id="KW-0812">Transmembrane</keyword>
<evidence type="ECO:0000256" key="1">
    <source>
        <dbReference type="SAM" id="Phobius"/>
    </source>
</evidence>
<dbReference type="Proteomes" id="UP000193749">
    <property type="component" value="Unassembled WGS sequence"/>
</dbReference>
<keyword evidence="1" id="KW-1133">Transmembrane helix</keyword>
<reference evidence="2 3" key="1">
    <citation type="journal article" date="2017" name="Antonie Van Leeuwenhoek">
        <title>Phylogenomic resolution of the bacterial genus Pantoea and its relationship with Erwinia and Tatumella.</title>
        <authorList>
            <person name="Palmer M."/>
            <person name="Steenkamp E.T."/>
            <person name="Coetzee M.P."/>
            <person name="Chan W.Y."/>
            <person name="van Zyl E."/>
            <person name="De Maayer P."/>
            <person name="Coutinho T.A."/>
            <person name="Blom J."/>
            <person name="Smits T.H."/>
            <person name="Duffy B."/>
            <person name="Venter S.N."/>
        </authorList>
    </citation>
    <scope>NUCLEOTIDE SEQUENCE [LARGE SCALE GENOMIC DNA]</scope>
    <source>
        <strain evidence="2 3">LMG 2657</strain>
    </source>
</reference>
<name>A0A1X1EKU3_PANCY</name>
<proteinExistence type="predicted"/>